<dbReference type="InterPro" id="IPR018485">
    <property type="entry name" value="FGGY_C"/>
</dbReference>
<dbReference type="OrthoDB" id="9805576at2"/>
<evidence type="ECO:0000256" key="7">
    <source>
        <dbReference type="SAM" id="MobiDB-lite"/>
    </source>
</evidence>
<accession>A0A4Q9VJJ0</accession>
<gene>
    <name evidence="10" type="ORF">EYW49_15895</name>
</gene>
<dbReference type="AlphaFoldDB" id="A0A4Q9VJJ0"/>
<protein>
    <submittedName>
        <fullName evidence="10">Rhamnulokinase</fullName>
    </submittedName>
</protein>
<dbReference type="Pfam" id="PF00370">
    <property type="entry name" value="FGGY_N"/>
    <property type="match status" value="1"/>
</dbReference>
<organism evidence="10 11">
    <name type="scientific">Siculibacillus lacustris</name>
    <dbReference type="NCBI Taxonomy" id="1549641"/>
    <lineage>
        <taxon>Bacteria</taxon>
        <taxon>Pseudomonadati</taxon>
        <taxon>Pseudomonadota</taxon>
        <taxon>Alphaproteobacteria</taxon>
        <taxon>Hyphomicrobiales</taxon>
        <taxon>Ancalomicrobiaceae</taxon>
        <taxon>Siculibacillus</taxon>
    </lineage>
</organism>
<feature type="domain" description="Carbohydrate kinase FGGY N-terminal" evidence="8">
    <location>
        <begin position="8"/>
        <end position="248"/>
    </location>
</feature>
<dbReference type="SUPFAM" id="SSF53067">
    <property type="entry name" value="Actin-like ATPase domain"/>
    <property type="match status" value="2"/>
</dbReference>
<dbReference type="InterPro" id="IPR018484">
    <property type="entry name" value="FGGY_N"/>
</dbReference>
<comment type="similarity">
    <text evidence="1">Belongs to the FGGY kinase family.</text>
</comment>
<dbReference type="InterPro" id="IPR050406">
    <property type="entry name" value="FGGY_Carb_Kinase"/>
</dbReference>
<keyword evidence="4 10" id="KW-0418">Kinase</keyword>
<feature type="compositionally biased region" description="Basic and acidic residues" evidence="7">
    <location>
        <begin position="502"/>
        <end position="513"/>
    </location>
</feature>
<dbReference type="EMBL" id="SJFN01000025">
    <property type="protein sequence ID" value="TBW35507.1"/>
    <property type="molecule type" value="Genomic_DNA"/>
</dbReference>
<dbReference type="Proteomes" id="UP000292781">
    <property type="component" value="Unassembled WGS sequence"/>
</dbReference>
<evidence type="ECO:0000256" key="1">
    <source>
        <dbReference type="ARBA" id="ARBA00009156"/>
    </source>
</evidence>
<keyword evidence="5" id="KW-0067">ATP-binding</keyword>
<evidence type="ECO:0000256" key="5">
    <source>
        <dbReference type="ARBA" id="ARBA00022840"/>
    </source>
</evidence>
<feature type="domain" description="Carbohydrate kinase FGGY C-terminal" evidence="9">
    <location>
        <begin position="261"/>
        <end position="451"/>
    </location>
</feature>
<sequence>MPSARNLISIDLGSSGLRLHLGELGADGRLTIETVAAFENGPVQVGARWYWDVLRLWSGLGAALAGLAPRLDGPATLSIASFGVDYVLVDTTGAVIAGPRHMRDPRTRGVPATAYATLSKADLYRRTGSMEIEINTLFQLLADRRDQPWLFDVADALALIPDHLGRLLSGRRFSEISIASTTQLVDPRTRDWDSRVIEAFGLPRRLFAPIVESGTVIGPLAADEARRLGFTVPVAVVAAASHDTASAAAAIPYEEGASAAFISLGTWSLVGRERAAPDLSDLSRDLNFTNECGVAGRTVHHKIQAGLWLAQEVRRRLTITDPDFDFATFEKAAAASHPLAFVFDADDPLFRDPDDMIAAIAAWFGQRGEPAPTTLGEIARAIYDSLALSYVDTIVAIERLTGDPVAVIHVVGGGAGIPTLVQAIADATGRRVVAGPVEATVIGNFLAQLVARGAVADFESGRRLVAASTAPTPYEPHEPEAWRRAHRRLAERKSPPPAPRSSTERALEKGLPT</sequence>
<dbReference type="Gene3D" id="3.30.420.40">
    <property type="match status" value="2"/>
</dbReference>
<evidence type="ECO:0000256" key="4">
    <source>
        <dbReference type="ARBA" id="ARBA00022777"/>
    </source>
</evidence>
<comment type="caution">
    <text evidence="10">The sequence shown here is derived from an EMBL/GenBank/DDBJ whole genome shotgun (WGS) entry which is preliminary data.</text>
</comment>
<name>A0A4Q9VJJ0_9HYPH</name>
<dbReference type="PANTHER" id="PTHR43095">
    <property type="entry name" value="SUGAR KINASE"/>
    <property type="match status" value="1"/>
</dbReference>
<feature type="region of interest" description="Disordered" evidence="7">
    <location>
        <begin position="487"/>
        <end position="513"/>
    </location>
</feature>
<keyword evidence="2" id="KW-0808">Transferase</keyword>
<dbReference type="GO" id="GO:0019301">
    <property type="term" value="P:rhamnose catabolic process"/>
    <property type="evidence" value="ECO:0007669"/>
    <property type="project" value="InterPro"/>
</dbReference>
<evidence type="ECO:0000313" key="11">
    <source>
        <dbReference type="Proteomes" id="UP000292781"/>
    </source>
</evidence>
<evidence type="ECO:0000256" key="3">
    <source>
        <dbReference type="ARBA" id="ARBA00022741"/>
    </source>
</evidence>
<dbReference type="InterPro" id="IPR043129">
    <property type="entry name" value="ATPase_NBD"/>
</dbReference>
<dbReference type="GO" id="GO:0008993">
    <property type="term" value="F:rhamnulokinase activity"/>
    <property type="evidence" value="ECO:0007669"/>
    <property type="project" value="InterPro"/>
</dbReference>
<evidence type="ECO:0000313" key="10">
    <source>
        <dbReference type="EMBL" id="TBW35507.1"/>
    </source>
</evidence>
<proteinExistence type="inferred from homology"/>
<dbReference type="CDD" id="cd07771">
    <property type="entry name" value="ASKHA_NBD_FGGY_RhaB-like"/>
    <property type="match status" value="1"/>
</dbReference>
<evidence type="ECO:0000259" key="9">
    <source>
        <dbReference type="Pfam" id="PF02782"/>
    </source>
</evidence>
<dbReference type="Pfam" id="PF02782">
    <property type="entry name" value="FGGY_C"/>
    <property type="match status" value="1"/>
</dbReference>
<evidence type="ECO:0000256" key="2">
    <source>
        <dbReference type="ARBA" id="ARBA00022679"/>
    </source>
</evidence>
<keyword evidence="3" id="KW-0547">Nucleotide-binding</keyword>
<dbReference type="InterPro" id="IPR013449">
    <property type="entry name" value="Rhamnulokinase"/>
</dbReference>
<keyword evidence="6" id="KW-0684">Rhamnose metabolism</keyword>
<keyword evidence="11" id="KW-1185">Reference proteome</keyword>
<reference evidence="10 11" key="1">
    <citation type="submission" date="2019-02" db="EMBL/GenBank/DDBJ databases">
        <title>Siculibacillus lacustris gen. nov., sp. nov., a new rosette-forming bacterium isolated from a freshwater crater lake (Lake St. Ana, Romania).</title>
        <authorList>
            <person name="Felfoldi T."/>
            <person name="Marton Z."/>
            <person name="Szabo A."/>
            <person name="Mentes A."/>
            <person name="Boka K."/>
            <person name="Marialigeti K."/>
            <person name="Mathe I."/>
            <person name="Koncz M."/>
            <person name="Schumann P."/>
            <person name="Toth E."/>
        </authorList>
    </citation>
    <scope>NUCLEOTIDE SEQUENCE [LARGE SCALE GENOMIC DNA]</scope>
    <source>
        <strain evidence="10 11">SA-279</strain>
    </source>
</reference>
<dbReference type="RefSeq" id="WP_131310601.1">
    <property type="nucleotide sequence ID" value="NZ_SJFN01000025.1"/>
</dbReference>
<evidence type="ECO:0000259" key="8">
    <source>
        <dbReference type="Pfam" id="PF00370"/>
    </source>
</evidence>
<evidence type="ECO:0000256" key="6">
    <source>
        <dbReference type="ARBA" id="ARBA00023308"/>
    </source>
</evidence>
<dbReference type="GO" id="GO:0005524">
    <property type="term" value="F:ATP binding"/>
    <property type="evidence" value="ECO:0007669"/>
    <property type="project" value="UniProtKB-KW"/>
</dbReference>